<evidence type="ECO:0000313" key="1">
    <source>
        <dbReference type="EMBL" id="URI15335.1"/>
    </source>
</evidence>
<proteinExistence type="predicted"/>
<name>A0ABY4SK36_9CAUL</name>
<dbReference type="RefSeq" id="WP_250201960.1">
    <property type="nucleotide sequence ID" value="NZ_CP097649.1"/>
</dbReference>
<keyword evidence="2" id="KW-1185">Reference proteome</keyword>
<accession>A0ABY4SK36</accession>
<dbReference type="InterPro" id="IPR056908">
    <property type="entry name" value="Gp80-like"/>
</dbReference>
<organism evidence="1 2">
    <name type="scientific">Brevundimonas albigilva</name>
    <dbReference type="NCBI Taxonomy" id="1312364"/>
    <lineage>
        <taxon>Bacteria</taxon>
        <taxon>Pseudomonadati</taxon>
        <taxon>Pseudomonadota</taxon>
        <taxon>Alphaproteobacteria</taxon>
        <taxon>Caulobacterales</taxon>
        <taxon>Caulobacteraceae</taxon>
        <taxon>Brevundimonas</taxon>
    </lineage>
</organism>
<evidence type="ECO:0000313" key="2">
    <source>
        <dbReference type="Proteomes" id="UP001055429"/>
    </source>
</evidence>
<dbReference type="Proteomes" id="UP001055429">
    <property type="component" value="Chromosome"/>
</dbReference>
<reference evidence="1" key="1">
    <citation type="submission" date="2022-05" db="EMBL/GenBank/DDBJ databases">
        <title>Brevundimonas albigilva TT17 genome sequence.</title>
        <authorList>
            <person name="Lee K."/>
            <person name="Son H."/>
        </authorList>
    </citation>
    <scope>NUCLEOTIDE SEQUENCE</scope>
    <source>
        <strain evidence="1">TT17</strain>
    </source>
</reference>
<gene>
    <name evidence="1" type="ORF">M8231_16345</name>
</gene>
<dbReference type="EMBL" id="CP097649">
    <property type="protein sequence ID" value="URI15335.1"/>
    <property type="molecule type" value="Genomic_DNA"/>
</dbReference>
<protein>
    <submittedName>
        <fullName evidence="1">Uncharacterized protein</fullName>
    </submittedName>
</protein>
<sequence length="94" mass="9164">MAPPSPAPFSLNCGLCTGRLAATYGAISRNTSIANSAEVDFGAAAGSETVSHFAIFDAASGGNMLGSNALASSQTVVAGNLVKFAVGALTITVG</sequence>
<dbReference type="Pfam" id="PF23140">
    <property type="entry name" value="Gp80"/>
    <property type="match status" value="1"/>
</dbReference>